<feature type="domain" description="HTH cro/C1-type" evidence="1">
    <location>
        <begin position="13"/>
        <end position="67"/>
    </location>
</feature>
<dbReference type="SMART" id="SM00530">
    <property type="entry name" value="HTH_XRE"/>
    <property type="match status" value="1"/>
</dbReference>
<dbReference type="CDD" id="cd00093">
    <property type="entry name" value="HTH_XRE"/>
    <property type="match status" value="1"/>
</dbReference>
<organism evidence="2 3">
    <name type="scientific">Halarsenatibacter silvermanii</name>
    <dbReference type="NCBI Taxonomy" id="321763"/>
    <lineage>
        <taxon>Bacteria</taxon>
        <taxon>Bacillati</taxon>
        <taxon>Bacillota</taxon>
        <taxon>Clostridia</taxon>
        <taxon>Halanaerobiales</taxon>
        <taxon>Halarsenatibacteraceae</taxon>
        <taxon>Halarsenatibacter</taxon>
    </lineage>
</organism>
<protein>
    <submittedName>
        <fullName evidence="2">DNA-binding transcriptional regulator, XRE-family HTH domain</fullName>
    </submittedName>
</protein>
<dbReference type="Gene3D" id="1.10.260.40">
    <property type="entry name" value="lambda repressor-like DNA-binding domains"/>
    <property type="match status" value="1"/>
</dbReference>
<dbReference type="InterPro" id="IPR010982">
    <property type="entry name" value="Lambda_DNA-bd_dom_sf"/>
</dbReference>
<dbReference type="SUPFAM" id="SSF47413">
    <property type="entry name" value="lambda repressor-like DNA-binding domains"/>
    <property type="match status" value="1"/>
</dbReference>
<dbReference type="InterPro" id="IPR001387">
    <property type="entry name" value="Cro/C1-type_HTH"/>
</dbReference>
<proteinExistence type="predicted"/>
<evidence type="ECO:0000313" key="2">
    <source>
        <dbReference type="EMBL" id="SDM36946.1"/>
    </source>
</evidence>
<dbReference type="STRING" id="321763.SAMN04488692_1305"/>
<dbReference type="AlphaFoldDB" id="A0A1G9SN93"/>
<sequence>MYYYYQKNRLDNLIKHRVERGLTQQDMADYLGMGRSTYQRKEYGENQFLLNESIILMLFFGEPFMDLFGDLFESFARMEVDKNS</sequence>
<dbReference type="Proteomes" id="UP000199476">
    <property type="component" value="Unassembled WGS sequence"/>
</dbReference>
<gene>
    <name evidence="2" type="ORF">SAMN04488692_1305</name>
</gene>
<dbReference type="PROSITE" id="PS50943">
    <property type="entry name" value="HTH_CROC1"/>
    <property type="match status" value="1"/>
</dbReference>
<dbReference type="Pfam" id="PF01381">
    <property type="entry name" value="HTH_3"/>
    <property type="match status" value="1"/>
</dbReference>
<keyword evidence="3" id="KW-1185">Reference proteome</keyword>
<keyword evidence="2" id="KW-0238">DNA-binding</keyword>
<evidence type="ECO:0000259" key="1">
    <source>
        <dbReference type="PROSITE" id="PS50943"/>
    </source>
</evidence>
<accession>A0A1G9SN93</accession>
<dbReference type="EMBL" id="FNGO01000030">
    <property type="protein sequence ID" value="SDM36946.1"/>
    <property type="molecule type" value="Genomic_DNA"/>
</dbReference>
<reference evidence="2 3" key="1">
    <citation type="submission" date="2016-10" db="EMBL/GenBank/DDBJ databases">
        <authorList>
            <person name="de Groot N.N."/>
        </authorList>
    </citation>
    <scope>NUCLEOTIDE SEQUENCE [LARGE SCALE GENOMIC DNA]</scope>
    <source>
        <strain evidence="2 3">SLAS-1</strain>
    </source>
</reference>
<name>A0A1G9SN93_9FIRM</name>
<dbReference type="GO" id="GO:0003677">
    <property type="term" value="F:DNA binding"/>
    <property type="evidence" value="ECO:0007669"/>
    <property type="project" value="UniProtKB-KW"/>
</dbReference>
<evidence type="ECO:0000313" key="3">
    <source>
        <dbReference type="Proteomes" id="UP000199476"/>
    </source>
</evidence>